<reference evidence="3 4" key="2">
    <citation type="journal article" date="2012" name="Open Biol.">
        <title>Characteristics of nucleosomes and linker DNA regions on the genome of the basidiomycete Mixia osmundae revealed by mono- and dinucleosome mapping.</title>
        <authorList>
            <person name="Nishida H."/>
            <person name="Kondo S."/>
            <person name="Matsumoto T."/>
            <person name="Suzuki Y."/>
            <person name="Yoshikawa H."/>
            <person name="Taylor T.D."/>
            <person name="Sugiyama J."/>
        </authorList>
    </citation>
    <scope>NUCLEOTIDE SEQUENCE [LARGE SCALE GENOMIC DNA]</scope>
    <source>
        <strain evidence="4">CBS 9802 / IAM 14324 / JCM 22182 / KY 12970</strain>
    </source>
</reference>
<sequence>MFSQRFHQSRKNLKQYGWANISSFEPVPSLEDTPGRSTIAGLAKRADISIDIPDVTVPVPDGTLAYGGSSGSSDNPGGSCGGGGGAAGGGEGGRAGCAVPIVVSSFGSAPTSVYVSTPASETLAHIETTTASGPSAMSSTIVVAAATKLALHITLSGLLVFTLIATLMLL</sequence>
<evidence type="ECO:0000313" key="4">
    <source>
        <dbReference type="Proteomes" id="UP000009131"/>
    </source>
</evidence>
<dbReference type="HOGENOM" id="CLU_1571032_0_0_1"/>
<feature type="compositionally biased region" description="Gly residues" evidence="1">
    <location>
        <begin position="78"/>
        <end position="89"/>
    </location>
</feature>
<reference evidence="3 4" key="1">
    <citation type="journal article" date="2011" name="J. Gen. Appl. Microbiol.">
        <title>Draft genome sequencing of the enigmatic basidiomycete Mixia osmundae.</title>
        <authorList>
            <person name="Nishida H."/>
            <person name="Nagatsuka Y."/>
            <person name="Sugiyama J."/>
        </authorList>
    </citation>
    <scope>NUCLEOTIDE SEQUENCE [LARGE SCALE GENOMIC DNA]</scope>
    <source>
        <strain evidence="4">CBS 9802 / IAM 14324 / JCM 22182 / KY 12970</strain>
    </source>
</reference>
<keyword evidence="2" id="KW-1133">Transmembrane helix</keyword>
<feature type="region of interest" description="Disordered" evidence="1">
    <location>
        <begin position="63"/>
        <end position="89"/>
    </location>
</feature>
<feature type="transmembrane region" description="Helical" evidence="2">
    <location>
        <begin position="149"/>
        <end position="169"/>
    </location>
</feature>
<proteinExistence type="predicted"/>
<dbReference type="InParanoid" id="G7DZS5"/>
<accession>G7DZS5</accession>
<comment type="caution">
    <text evidence="3">The sequence shown here is derived from an EMBL/GenBank/DDBJ whole genome shotgun (WGS) entry which is preliminary data.</text>
</comment>
<gene>
    <name evidence="3" type="primary">Mo02746</name>
    <name evidence="3" type="ORF">E5Q_02746</name>
</gene>
<keyword evidence="2" id="KW-0812">Transmembrane</keyword>
<evidence type="ECO:0000256" key="1">
    <source>
        <dbReference type="SAM" id="MobiDB-lite"/>
    </source>
</evidence>
<dbReference type="Proteomes" id="UP000009131">
    <property type="component" value="Unassembled WGS sequence"/>
</dbReference>
<name>G7DZS5_MIXOS</name>
<evidence type="ECO:0000313" key="3">
    <source>
        <dbReference type="EMBL" id="GAA96085.1"/>
    </source>
</evidence>
<evidence type="ECO:0000256" key="2">
    <source>
        <dbReference type="SAM" id="Phobius"/>
    </source>
</evidence>
<keyword evidence="2" id="KW-0472">Membrane</keyword>
<keyword evidence="4" id="KW-1185">Reference proteome</keyword>
<protein>
    <submittedName>
        <fullName evidence="3">Uncharacterized protein</fullName>
    </submittedName>
</protein>
<organism evidence="3 4">
    <name type="scientific">Mixia osmundae (strain CBS 9802 / IAM 14324 / JCM 22182 / KY 12970)</name>
    <dbReference type="NCBI Taxonomy" id="764103"/>
    <lineage>
        <taxon>Eukaryota</taxon>
        <taxon>Fungi</taxon>
        <taxon>Dikarya</taxon>
        <taxon>Basidiomycota</taxon>
        <taxon>Pucciniomycotina</taxon>
        <taxon>Mixiomycetes</taxon>
        <taxon>Mixiales</taxon>
        <taxon>Mixiaceae</taxon>
        <taxon>Mixia</taxon>
    </lineage>
</organism>
<dbReference type="AlphaFoldDB" id="G7DZS5"/>
<dbReference type="EMBL" id="BABT02000074">
    <property type="protein sequence ID" value="GAA96085.1"/>
    <property type="molecule type" value="Genomic_DNA"/>
</dbReference>